<evidence type="ECO:0000256" key="1">
    <source>
        <dbReference type="SAM" id="Phobius"/>
    </source>
</evidence>
<keyword evidence="1" id="KW-1133">Transmembrane helix</keyword>
<feature type="transmembrane region" description="Helical" evidence="1">
    <location>
        <begin position="281"/>
        <end position="300"/>
    </location>
</feature>
<feature type="transmembrane region" description="Helical" evidence="1">
    <location>
        <begin position="401"/>
        <end position="421"/>
    </location>
</feature>
<keyword evidence="1" id="KW-0812">Transmembrane</keyword>
<keyword evidence="1" id="KW-0472">Membrane</keyword>
<name>A0A939GCA3_9BACT</name>
<keyword evidence="3" id="KW-1185">Reference proteome</keyword>
<dbReference type="EMBL" id="JAFMYU010000022">
    <property type="protein sequence ID" value="MBO0933753.1"/>
    <property type="molecule type" value="Genomic_DNA"/>
</dbReference>
<feature type="transmembrane region" description="Helical" evidence="1">
    <location>
        <begin position="72"/>
        <end position="89"/>
    </location>
</feature>
<sequence length="523" mass="58333">MMTTLPRHQLRWLIPGLTLTGFLLVRSLSHFWLGSHSLQQVFLLLTGLTVIGLLWALFLFWWQADLALRRGLALTFGLGLAVRLILVAITPMSSHFADTCLTMESGSVISHDIRTYDPTNQPALRAQLRDDDYAYLPPIASIPADWNFHTSTHLPLSLLLYGVFDVWWPTTLAFRLSFSVLDTLLGCFAYWWLWLMLLPLRPGEVPTGWLAYLRRGLAGRTIEFYVLGLVILSPVLLKAGTVILETKGTCSLLMVASLCFFHQRAARLRLLVSPALLGMSIAYMGVGVFLVPYFAGWLLLRQARLGPLVSWPSAKALGEAAQFGAVTALCAGIWFVPFVPDILLMIKARLAFSTTYVLFASPWKPVMALLPVHWTLVKQLFSVLFLGTAVIGFLRGRLSVSLFTASLFLYFLTVSVTDGSMDRVYMGLLLVMLLTVGEHRRAVYSLVMICGVGGLLTLLVGVVIYIMKQYFHRGYGLEFSLVDGYINAVFCLVFLWLLLRNTFGERPPVALSTLTEDQLRGVA</sequence>
<feature type="transmembrane region" description="Helical" evidence="1">
    <location>
        <begin position="441"/>
        <end position="467"/>
    </location>
</feature>
<reference evidence="2 3" key="1">
    <citation type="submission" date="2021-03" db="EMBL/GenBank/DDBJ databases">
        <title>Fibrella sp. HMF5036 genome sequencing and assembly.</title>
        <authorList>
            <person name="Kang H."/>
            <person name="Kim H."/>
            <person name="Bae S."/>
            <person name="Joh K."/>
        </authorList>
    </citation>
    <scope>NUCLEOTIDE SEQUENCE [LARGE SCALE GENOMIC DNA]</scope>
    <source>
        <strain evidence="2 3">HMF5036</strain>
    </source>
</reference>
<protein>
    <submittedName>
        <fullName evidence="2">Uncharacterized protein</fullName>
    </submittedName>
</protein>
<organism evidence="2 3">
    <name type="scientific">Fibrella aquatilis</name>
    <dbReference type="NCBI Taxonomy" id="2817059"/>
    <lineage>
        <taxon>Bacteria</taxon>
        <taxon>Pseudomonadati</taxon>
        <taxon>Bacteroidota</taxon>
        <taxon>Cytophagia</taxon>
        <taxon>Cytophagales</taxon>
        <taxon>Spirosomataceae</taxon>
        <taxon>Fibrella</taxon>
    </lineage>
</organism>
<dbReference type="AlphaFoldDB" id="A0A939GCA3"/>
<proteinExistence type="predicted"/>
<feature type="transmembrane region" description="Helical" evidence="1">
    <location>
        <begin position="376"/>
        <end position="394"/>
    </location>
</feature>
<accession>A0A939GCA3</accession>
<gene>
    <name evidence="2" type="ORF">J2I48_22285</name>
</gene>
<feature type="transmembrane region" description="Helical" evidence="1">
    <location>
        <begin position="39"/>
        <end position="60"/>
    </location>
</feature>
<feature type="transmembrane region" description="Helical" evidence="1">
    <location>
        <begin position="320"/>
        <end position="338"/>
    </location>
</feature>
<comment type="caution">
    <text evidence="2">The sequence shown here is derived from an EMBL/GenBank/DDBJ whole genome shotgun (WGS) entry which is preliminary data.</text>
</comment>
<feature type="transmembrane region" description="Helical" evidence="1">
    <location>
        <begin position="479"/>
        <end position="499"/>
    </location>
</feature>
<dbReference type="RefSeq" id="WP_207337717.1">
    <property type="nucleotide sequence ID" value="NZ_JAFMYU010000022.1"/>
</dbReference>
<evidence type="ECO:0000313" key="3">
    <source>
        <dbReference type="Proteomes" id="UP000664795"/>
    </source>
</evidence>
<feature type="transmembrane region" description="Helical" evidence="1">
    <location>
        <begin position="172"/>
        <end position="197"/>
    </location>
</feature>
<dbReference type="Proteomes" id="UP000664795">
    <property type="component" value="Unassembled WGS sequence"/>
</dbReference>
<feature type="transmembrane region" description="Helical" evidence="1">
    <location>
        <begin position="217"/>
        <end position="236"/>
    </location>
</feature>
<feature type="transmembrane region" description="Helical" evidence="1">
    <location>
        <begin position="12"/>
        <end position="33"/>
    </location>
</feature>
<evidence type="ECO:0000313" key="2">
    <source>
        <dbReference type="EMBL" id="MBO0933753.1"/>
    </source>
</evidence>